<dbReference type="Pfam" id="PF08265">
    <property type="entry name" value="YL1_C"/>
    <property type="match status" value="1"/>
</dbReference>
<proteinExistence type="predicted"/>
<evidence type="ECO:0000259" key="5">
    <source>
        <dbReference type="SMART" id="SM00993"/>
    </source>
</evidence>
<dbReference type="InterPro" id="IPR013272">
    <property type="entry name" value="Vps72/YL1_C"/>
</dbReference>
<evidence type="ECO:0000256" key="4">
    <source>
        <dbReference type="ARBA" id="ARBA00023242"/>
    </source>
</evidence>
<dbReference type="AlphaFoldDB" id="A0A1I8PPF9"/>
<comment type="subcellular location">
    <subcellularLocation>
        <location evidence="1">Nucleus</location>
    </subcellularLocation>
</comment>
<gene>
    <name evidence="6" type="primary">106095232</name>
</gene>
<name>A0A1I8PPF9_STOCA</name>
<dbReference type="GO" id="GO:0006338">
    <property type="term" value="P:chromatin remodeling"/>
    <property type="evidence" value="ECO:0007669"/>
    <property type="project" value="InterPro"/>
</dbReference>
<reference evidence="6" key="1">
    <citation type="submission" date="2020-05" db="UniProtKB">
        <authorList>
            <consortium name="EnsemblMetazoa"/>
        </authorList>
    </citation>
    <scope>IDENTIFICATION</scope>
    <source>
        <strain evidence="6">USDA</strain>
    </source>
</reference>
<evidence type="ECO:0000313" key="7">
    <source>
        <dbReference type="Proteomes" id="UP000095300"/>
    </source>
</evidence>
<feature type="domain" description="Vps72/YL1 C-terminal" evidence="5">
    <location>
        <begin position="103"/>
        <end position="132"/>
    </location>
</feature>
<sequence length="154" mass="17430">MYQGEEVPHKKHKPDSDGILVEKVDSAHAAPCSNPTLPSTSVLQRPKILCKNTKFSYFETCGKRFVWKSLKQIITQERSLIWPDDIILYNSLNAPPSLKPPKKYSDISGLHAPYTDPQTRLHYHNSDEFRIIRTLPSDIVQGYLALRGATNIVG</sequence>
<keyword evidence="4" id="KW-0539">Nucleus</keyword>
<evidence type="ECO:0000256" key="2">
    <source>
        <dbReference type="ARBA" id="ARBA00023015"/>
    </source>
</evidence>
<dbReference type="KEGG" id="scac:106095232"/>
<evidence type="ECO:0000256" key="3">
    <source>
        <dbReference type="ARBA" id="ARBA00023163"/>
    </source>
</evidence>
<accession>A0A1I8PPF9</accession>
<keyword evidence="3" id="KW-0804">Transcription</keyword>
<dbReference type="VEuPathDB" id="VectorBase:SCAU009904"/>
<organism evidence="6 7">
    <name type="scientific">Stomoxys calcitrans</name>
    <name type="common">Stable fly</name>
    <name type="synonym">Conops calcitrans</name>
    <dbReference type="NCBI Taxonomy" id="35570"/>
    <lineage>
        <taxon>Eukaryota</taxon>
        <taxon>Metazoa</taxon>
        <taxon>Ecdysozoa</taxon>
        <taxon>Arthropoda</taxon>
        <taxon>Hexapoda</taxon>
        <taxon>Insecta</taxon>
        <taxon>Pterygota</taxon>
        <taxon>Neoptera</taxon>
        <taxon>Endopterygota</taxon>
        <taxon>Diptera</taxon>
        <taxon>Brachycera</taxon>
        <taxon>Muscomorpha</taxon>
        <taxon>Muscoidea</taxon>
        <taxon>Muscidae</taxon>
        <taxon>Stomoxys</taxon>
    </lineage>
</organism>
<protein>
    <recommendedName>
        <fullName evidence="5">Vps72/YL1 C-terminal domain-containing protein</fullName>
    </recommendedName>
</protein>
<dbReference type="GO" id="GO:0031011">
    <property type="term" value="C:Ino80 complex"/>
    <property type="evidence" value="ECO:0007669"/>
    <property type="project" value="InterPro"/>
</dbReference>
<keyword evidence="2" id="KW-0805">Transcription regulation</keyword>
<keyword evidence="7" id="KW-1185">Reference proteome</keyword>
<dbReference type="PANTHER" id="PTHR31200:SF1">
    <property type="entry name" value="INO80 COMPLEX SUBUNIT C"/>
    <property type="match status" value="1"/>
</dbReference>
<dbReference type="PANTHER" id="PTHR31200">
    <property type="entry name" value="INO80 COMPLEX SUBUNIT C"/>
    <property type="match status" value="1"/>
</dbReference>
<dbReference type="OrthoDB" id="49520at2759"/>
<dbReference type="EnsemblMetazoa" id="SCAU009904-RA">
    <property type="protein sequence ID" value="SCAU009904-PA"/>
    <property type="gene ID" value="SCAU009904"/>
</dbReference>
<dbReference type="Proteomes" id="UP000095300">
    <property type="component" value="Unassembled WGS sequence"/>
</dbReference>
<evidence type="ECO:0000313" key="6">
    <source>
        <dbReference type="EnsemblMetazoa" id="SCAU009904-PA"/>
    </source>
</evidence>
<dbReference type="SMART" id="SM00993">
    <property type="entry name" value="YL1_C"/>
    <property type="match status" value="1"/>
</dbReference>
<dbReference type="InterPro" id="IPR029525">
    <property type="entry name" value="INO80C/Ies6"/>
</dbReference>
<dbReference type="STRING" id="35570.A0A1I8PPF9"/>
<evidence type="ECO:0000256" key="1">
    <source>
        <dbReference type="ARBA" id="ARBA00004123"/>
    </source>
</evidence>